<name>A0A2T5XT52_9FLAO</name>
<sequence length="186" mass="21334">MKKVFILFCLIFSNIAIAQSVRELDAKNGFRHFKLGTTPAQNENITKVDKANENPNISKYIYVGNAIKTIFNVPVTEVILTFFKNKLCSIQVLFGDVGEDNEFTITQYQNILSILEKAYGKQWHEPSNSSGVIMNGAIWDGTKVRLELFRVNFSKDYNNPSDYDHNSGYIQVFDKEMNRQRALSEF</sequence>
<dbReference type="AlphaFoldDB" id="A0A2T5XT52"/>
<keyword evidence="1" id="KW-0732">Signal</keyword>
<evidence type="ECO:0000313" key="2">
    <source>
        <dbReference type="EMBL" id="PTX05592.1"/>
    </source>
</evidence>
<organism evidence="2 3">
    <name type="scientific">Capnocytophaga leadbetteri</name>
    <dbReference type="NCBI Taxonomy" id="327575"/>
    <lineage>
        <taxon>Bacteria</taxon>
        <taxon>Pseudomonadati</taxon>
        <taxon>Bacteroidota</taxon>
        <taxon>Flavobacteriia</taxon>
        <taxon>Flavobacteriales</taxon>
        <taxon>Flavobacteriaceae</taxon>
        <taxon>Capnocytophaga</taxon>
    </lineage>
</organism>
<gene>
    <name evidence="2" type="ORF">C8P65_11150</name>
</gene>
<protein>
    <submittedName>
        <fullName evidence="2">Uncharacterized protein</fullName>
    </submittedName>
</protein>
<feature type="chain" id="PRO_5015626138" evidence="1">
    <location>
        <begin position="19"/>
        <end position="186"/>
    </location>
</feature>
<dbReference type="RefSeq" id="WP_107782509.1">
    <property type="nucleotide sequence ID" value="NZ_QBKG01000011.1"/>
</dbReference>
<comment type="caution">
    <text evidence="2">The sequence shown here is derived from an EMBL/GenBank/DDBJ whole genome shotgun (WGS) entry which is preliminary data.</text>
</comment>
<accession>A0A2T5XT52</accession>
<dbReference type="GeneID" id="84581165"/>
<dbReference type="EMBL" id="QBKG01000011">
    <property type="protein sequence ID" value="PTX05592.1"/>
    <property type="molecule type" value="Genomic_DNA"/>
</dbReference>
<feature type="signal peptide" evidence="1">
    <location>
        <begin position="1"/>
        <end position="18"/>
    </location>
</feature>
<proteinExistence type="predicted"/>
<reference evidence="2 3" key="1">
    <citation type="submission" date="2018-04" db="EMBL/GenBank/DDBJ databases">
        <title>Genomic Encyclopedia of Archaeal and Bacterial Type Strains, Phase II (KMG-II): from individual species to whole genera.</title>
        <authorList>
            <person name="Goeker M."/>
        </authorList>
    </citation>
    <scope>NUCLEOTIDE SEQUENCE [LARGE SCALE GENOMIC DNA]</scope>
    <source>
        <strain evidence="2 3">DSM 22902</strain>
    </source>
</reference>
<evidence type="ECO:0000256" key="1">
    <source>
        <dbReference type="SAM" id="SignalP"/>
    </source>
</evidence>
<evidence type="ECO:0000313" key="3">
    <source>
        <dbReference type="Proteomes" id="UP000243985"/>
    </source>
</evidence>
<dbReference type="Proteomes" id="UP000243985">
    <property type="component" value="Unassembled WGS sequence"/>
</dbReference>